<accession>A0A0C3RRJ5</accession>
<dbReference type="PANTHER" id="PTHR35192">
    <property type="entry name" value="PROTEIN, PUTATIVE-RELATED"/>
    <property type="match status" value="1"/>
</dbReference>
<proteinExistence type="predicted"/>
<gene>
    <name evidence="2" type="ORF">PHLGIDRAFT_78703</name>
</gene>
<dbReference type="HOGENOM" id="CLU_058493_0_0_1"/>
<dbReference type="InterPro" id="IPR048661">
    <property type="entry name" value="CPL1-like"/>
</dbReference>
<dbReference type="Proteomes" id="UP000053257">
    <property type="component" value="Unassembled WGS sequence"/>
</dbReference>
<dbReference type="PANTHER" id="PTHR35192:SF2">
    <property type="entry name" value="APPLE DOMAIN-CONTAINING PROTEIN"/>
    <property type="match status" value="1"/>
</dbReference>
<name>A0A0C3RRJ5_PHLG1</name>
<reference evidence="2 3" key="1">
    <citation type="journal article" date="2014" name="PLoS Genet.">
        <title>Analysis of the Phlebiopsis gigantea genome, transcriptome and secretome provides insight into its pioneer colonization strategies of wood.</title>
        <authorList>
            <person name="Hori C."/>
            <person name="Ishida T."/>
            <person name="Igarashi K."/>
            <person name="Samejima M."/>
            <person name="Suzuki H."/>
            <person name="Master E."/>
            <person name="Ferreira P."/>
            <person name="Ruiz-Duenas F.J."/>
            <person name="Held B."/>
            <person name="Canessa P."/>
            <person name="Larrondo L.F."/>
            <person name="Schmoll M."/>
            <person name="Druzhinina I.S."/>
            <person name="Kubicek C.P."/>
            <person name="Gaskell J.A."/>
            <person name="Kersten P."/>
            <person name="St John F."/>
            <person name="Glasner J."/>
            <person name="Sabat G."/>
            <person name="Splinter BonDurant S."/>
            <person name="Syed K."/>
            <person name="Yadav J."/>
            <person name="Mgbeahuruike A.C."/>
            <person name="Kovalchuk A."/>
            <person name="Asiegbu F.O."/>
            <person name="Lackner G."/>
            <person name="Hoffmeister D."/>
            <person name="Rencoret J."/>
            <person name="Gutierrez A."/>
            <person name="Sun H."/>
            <person name="Lindquist E."/>
            <person name="Barry K."/>
            <person name="Riley R."/>
            <person name="Grigoriev I.V."/>
            <person name="Henrissat B."/>
            <person name="Kues U."/>
            <person name="Berka R.M."/>
            <person name="Martinez A.T."/>
            <person name="Covert S.F."/>
            <person name="Blanchette R.A."/>
            <person name="Cullen D."/>
        </authorList>
    </citation>
    <scope>NUCLEOTIDE SEQUENCE [LARGE SCALE GENOMIC DNA]</scope>
    <source>
        <strain evidence="2 3">11061_1 CR5-6</strain>
    </source>
</reference>
<dbReference type="AlphaFoldDB" id="A0A0C3RRJ5"/>
<sequence>LESDALSCKNAQAGWYATGPGATQQTICPQGYYSTGLAAQCTICPAGSHCSGSGNTSPQLCEPGRYSSQPGASQDCAQCPAGTFSSVSGATSCCSCCSGWYTDQVGQTHCFNCPNRDSYQQGYSPIGATSADQCMAAPGAFSSCAMSGNSCPATGGSITSGTAQKRAQQLTAVPKRCPRDFESCPVYGFVRGVGYGRVYECVDTQNDLESCGGCVDDDSPFGERGMSGGRDCTAIPNVDGVRCARGKCVIGT</sequence>
<dbReference type="Pfam" id="PF21671">
    <property type="entry name" value="CPL1-like"/>
    <property type="match status" value="1"/>
</dbReference>
<evidence type="ECO:0000313" key="2">
    <source>
        <dbReference type="EMBL" id="KIP02731.1"/>
    </source>
</evidence>
<dbReference type="EMBL" id="KN840657">
    <property type="protein sequence ID" value="KIP02731.1"/>
    <property type="molecule type" value="Genomic_DNA"/>
</dbReference>
<feature type="domain" description="Protein CPL1-like" evidence="1">
    <location>
        <begin position="199"/>
        <end position="250"/>
    </location>
</feature>
<protein>
    <recommendedName>
        <fullName evidence="1">Protein CPL1-like domain-containing protein</fullName>
    </recommendedName>
</protein>
<keyword evidence="3" id="KW-1185">Reference proteome</keyword>
<feature type="non-terminal residue" evidence="2">
    <location>
        <position position="1"/>
    </location>
</feature>
<dbReference type="InterPro" id="IPR038955">
    <property type="entry name" value="PriA/CPL1_fungi"/>
</dbReference>
<organism evidence="2 3">
    <name type="scientific">Phlebiopsis gigantea (strain 11061_1 CR5-6)</name>
    <name type="common">White-rot fungus</name>
    <name type="synonym">Peniophora gigantea</name>
    <dbReference type="NCBI Taxonomy" id="745531"/>
    <lineage>
        <taxon>Eukaryota</taxon>
        <taxon>Fungi</taxon>
        <taxon>Dikarya</taxon>
        <taxon>Basidiomycota</taxon>
        <taxon>Agaricomycotina</taxon>
        <taxon>Agaricomycetes</taxon>
        <taxon>Polyporales</taxon>
        <taxon>Phanerochaetaceae</taxon>
        <taxon>Phlebiopsis</taxon>
    </lineage>
</organism>
<evidence type="ECO:0000259" key="1">
    <source>
        <dbReference type="Pfam" id="PF21671"/>
    </source>
</evidence>
<dbReference type="SMART" id="SM01411">
    <property type="entry name" value="Ephrin_rec_like"/>
    <property type="match status" value="2"/>
</dbReference>
<evidence type="ECO:0000313" key="3">
    <source>
        <dbReference type="Proteomes" id="UP000053257"/>
    </source>
</evidence>
<dbReference type="OrthoDB" id="439917at2759"/>
<dbReference type="Gene3D" id="2.10.50.10">
    <property type="entry name" value="Tumor Necrosis Factor Receptor, subunit A, domain 2"/>
    <property type="match status" value="1"/>
</dbReference>